<accession>A0A344PG91</accession>
<sequence length="173" mass="17421">MKTTALTLAAACLPLIAAAAEPAPTVADAYARSANAHAGAAFMTIHNPGAADCTLQGAQSTVAERTELHGHKEEGGVMKMVKVESLTVPAGGDLKLERGGNHVMLMGLEKPLKAGETVALTLDFGPCGQVPADVPVDNERASGAPMSHAGHDMAPAAGHHHGAPATADAKPAN</sequence>
<dbReference type="PANTHER" id="PTHR36302:SF1">
    <property type="entry name" value="COPPER CHAPERONE PCU(A)C"/>
    <property type="match status" value="1"/>
</dbReference>
<dbReference type="EMBL" id="CP030918">
    <property type="protein sequence ID" value="AXC48396.1"/>
    <property type="molecule type" value="Genomic_DNA"/>
</dbReference>
<dbReference type="Proteomes" id="UP000252023">
    <property type="component" value="Chromosome"/>
</dbReference>
<dbReference type="Pfam" id="PF04314">
    <property type="entry name" value="PCuAC"/>
    <property type="match status" value="1"/>
</dbReference>
<dbReference type="InterPro" id="IPR058248">
    <property type="entry name" value="Lxx211020-like"/>
</dbReference>
<keyword evidence="4" id="KW-1185">Reference proteome</keyword>
<protein>
    <submittedName>
        <fullName evidence="3">Copper chaperone PCu(A)C</fullName>
    </submittedName>
</protein>
<dbReference type="KEGG" id="pars:DRW48_00570"/>
<keyword evidence="2" id="KW-0732">Signal</keyword>
<evidence type="ECO:0000313" key="4">
    <source>
        <dbReference type="Proteomes" id="UP000252023"/>
    </source>
</evidence>
<feature type="compositionally biased region" description="Low complexity" evidence="1">
    <location>
        <begin position="152"/>
        <end position="173"/>
    </location>
</feature>
<name>A0A344PG91_9RHOB</name>
<evidence type="ECO:0000313" key="3">
    <source>
        <dbReference type="EMBL" id="AXC48396.1"/>
    </source>
</evidence>
<dbReference type="InterPro" id="IPR036182">
    <property type="entry name" value="PCuAC_sf"/>
</dbReference>
<dbReference type="InterPro" id="IPR007410">
    <property type="entry name" value="LpqE-like"/>
</dbReference>
<feature type="region of interest" description="Disordered" evidence="1">
    <location>
        <begin position="136"/>
        <end position="173"/>
    </location>
</feature>
<evidence type="ECO:0000256" key="1">
    <source>
        <dbReference type="SAM" id="MobiDB-lite"/>
    </source>
</evidence>
<gene>
    <name evidence="3" type="ORF">DRW48_00570</name>
</gene>
<evidence type="ECO:0000256" key="2">
    <source>
        <dbReference type="SAM" id="SignalP"/>
    </source>
</evidence>
<feature type="chain" id="PRO_5016963575" evidence="2">
    <location>
        <begin position="20"/>
        <end position="173"/>
    </location>
</feature>
<proteinExistence type="predicted"/>
<organism evidence="3 4">
    <name type="scientific">Paracoccus suum</name>
    <dbReference type="NCBI Taxonomy" id="2259340"/>
    <lineage>
        <taxon>Bacteria</taxon>
        <taxon>Pseudomonadati</taxon>
        <taxon>Pseudomonadota</taxon>
        <taxon>Alphaproteobacteria</taxon>
        <taxon>Rhodobacterales</taxon>
        <taxon>Paracoccaceae</taxon>
        <taxon>Paracoccus</taxon>
    </lineage>
</organism>
<dbReference type="SUPFAM" id="SSF110087">
    <property type="entry name" value="DR1885-like metal-binding protein"/>
    <property type="match status" value="1"/>
</dbReference>
<reference evidence="4" key="1">
    <citation type="submission" date="2018-07" db="EMBL/GenBank/DDBJ databases">
        <title>Genome sequencing of Paracoccus sp. SC2-6.</title>
        <authorList>
            <person name="Heo J."/>
            <person name="Kim S.-J."/>
            <person name="Kwon S.-W."/>
        </authorList>
    </citation>
    <scope>NUCLEOTIDE SEQUENCE [LARGE SCALE GENOMIC DNA]</scope>
    <source>
        <strain evidence="4">SC2-6</strain>
    </source>
</reference>
<dbReference type="PANTHER" id="PTHR36302">
    <property type="entry name" value="BLR7088 PROTEIN"/>
    <property type="match status" value="1"/>
</dbReference>
<dbReference type="Gene3D" id="2.60.40.1890">
    <property type="entry name" value="PCu(A)C copper chaperone"/>
    <property type="match status" value="1"/>
</dbReference>
<dbReference type="OrthoDB" id="9796962at2"/>
<feature type="signal peptide" evidence="2">
    <location>
        <begin position="1"/>
        <end position="19"/>
    </location>
</feature>
<dbReference type="AlphaFoldDB" id="A0A344PG91"/>
<dbReference type="RefSeq" id="WP_114074716.1">
    <property type="nucleotide sequence ID" value="NZ_CP030918.1"/>
</dbReference>